<evidence type="ECO:0000256" key="1">
    <source>
        <dbReference type="SAM" id="Coils"/>
    </source>
</evidence>
<keyword evidence="3" id="KW-1185">Reference proteome</keyword>
<dbReference type="EMBL" id="JANBUO010000691">
    <property type="protein sequence ID" value="KAJ2802226.1"/>
    <property type="molecule type" value="Genomic_DNA"/>
</dbReference>
<feature type="coiled-coil region" evidence="1">
    <location>
        <begin position="85"/>
        <end position="112"/>
    </location>
</feature>
<keyword evidence="1" id="KW-0175">Coiled coil</keyword>
<name>A0A9W8HZR2_9FUNG</name>
<comment type="caution">
    <text evidence="2">The sequence shown here is derived from an EMBL/GenBank/DDBJ whole genome shotgun (WGS) entry which is preliminary data.</text>
</comment>
<organism evidence="2 3">
    <name type="scientific">Coemansia guatemalensis</name>
    <dbReference type="NCBI Taxonomy" id="2761395"/>
    <lineage>
        <taxon>Eukaryota</taxon>
        <taxon>Fungi</taxon>
        <taxon>Fungi incertae sedis</taxon>
        <taxon>Zoopagomycota</taxon>
        <taxon>Kickxellomycotina</taxon>
        <taxon>Kickxellomycetes</taxon>
        <taxon>Kickxellales</taxon>
        <taxon>Kickxellaceae</taxon>
        <taxon>Coemansia</taxon>
    </lineage>
</organism>
<accession>A0A9W8HZR2</accession>
<protein>
    <submittedName>
        <fullName evidence="2">Uncharacterized protein</fullName>
    </submittedName>
</protein>
<gene>
    <name evidence="2" type="ORF">H4R20_003362</name>
</gene>
<reference evidence="2" key="1">
    <citation type="submission" date="2022-07" db="EMBL/GenBank/DDBJ databases">
        <title>Phylogenomic reconstructions and comparative analyses of Kickxellomycotina fungi.</title>
        <authorList>
            <person name="Reynolds N.K."/>
            <person name="Stajich J.E."/>
            <person name="Barry K."/>
            <person name="Grigoriev I.V."/>
            <person name="Crous P."/>
            <person name="Smith M.E."/>
        </authorList>
    </citation>
    <scope>NUCLEOTIDE SEQUENCE</scope>
    <source>
        <strain evidence="2">NRRL 1565</strain>
    </source>
</reference>
<proteinExistence type="predicted"/>
<sequence length="170" mass="18450">MAASDNKELPEHIRLVGHWADATLTQAQGNQFTAIQERIATATTHSSQTQTTISSIESQYNIASDIIQEERKVIDRQLAGAATQLDQLGQLVDALDKNVAEMEAAMSKAEDAVGMSLGGRLEQLARFFGSSALSGGVPYLRQWAPRDSAIPKPIDINQYFTTASDNVDTE</sequence>
<evidence type="ECO:0000313" key="2">
    <source>
        <dbReference type="EMBL" id="KAJ2802226.1"/>
    </source>
</evidence>
<dbReference type="Proteomes" id="UP001140094">
    <property type="component" value="Unassembled WGS sequence"/>
</dbReference>
<dbReference type="OrthoDB" id="5575347at2759"/>
<evidence type="ECO:0000313" key="3">
    <source>
        <dbReference type="Proteomes" id="UP001140094"/>
    </source>
</evidence>
<dbReference type="AlphaFoldDB" id="A0A9W8HZR2"/>